<evidence type="ECO:0000313" key="1">
    <source>
        <dbReference type="EMBL" id="OGL78158.1"/>
    </source>
</evidence>
<protein>
    <submittedName>
        <fullName evidence="1">Uncharacterized protein</fullName>
    </submittedName>
</protein>
<accession>A0A1F7UKC8</accession>
<dbReference type="STRING" id="1802397.A3J43_01750"/>
<comment type="caution">
    <text evidence="1">The sequence shown here is derived from an EMBL/GenBank/DDBJ whole genome shotgun (WGS) entry which is preliminary data.</text>
</comment>
<sequence length="80" mass="9081">MTKPKDLLLEKSQKVISSSEFLRSYNESIPAAFPPATAAALEEFATMNGRLFSARGAWSLEKHRKRLMDWLPSYQNRHGA</sequence>
<dbReference type="Proteomes" id="UP000176604">
    <property type="component" value="Unassembled WGS sequence"/>
</dbReference>
<gene>
    <name evidence="1" type="ORF">A3J43_01750</name>
</gene>
<reference evidence="1 2" key="1">
    <citation type="journal article" date="2016" name="Nat. Commun.">
        <title>Thousands of microbial genomes shed light on interconnected biogeochemical processes in an aquifer system.</title>
        <authorList>
            <person name="Anantharaman K."/>
            <person name="Brown C.T."/>
            <person name="Hug L.A."/>
            <person name="Sharon I."/>
            <person name="Castelle C.J."/>
            <person name="Probst A.J."/>
            <person name="Thomas B.C."/>
            <person name="Singh A."/>
            <person name="Wilkins M.J."/>
            <person name="Karaoz U."/>
            <person name="Brodie E.L."/>
            <person name="Williams K.H."/>
            <person name="Hubbard S.S."/>
            <person name="Banfield J.F."/>
        </authorList>
    </citation>
    <scope>NUCLEOTIDE SEQUENCE [LARGE SCALE GENOMIC DNA]</scope>
</reference>
<organism evidence="1 2">
    <name type="scientific">Candidatus Uhrbacteria bacterium RIFCSPHIGHO2_12_FULL_54_23</name>
    <dbReference type="NCBI Taxonomy" id="1802397"/>
    <lineage>
        <taxon>Bacteria</taxon>
        <taxon>Candidatus Uhriibacteriota</taxon>
    </lineage>
</organism>
<dbReference type="AlphaFoldDB" id="A0A1F7UKC8"/>
<dbReference type="EMBL" id="MGEF01000038">
    <property type="protein sequence ID" value="OGL78158.1"/>
    <property type="molecule type" value="Genomic_DNA"/>
</dbReference>
<evidence type="ECO:0000313" key="2">
    <source>
        <dbReference type="Proteomes" id="UP000176604"/>
    </source>
</evidence>
<proteinExistence type="predicted"/>
<name>A0A1F7UKC8_9BACT</name>